<dbReference type="RefSeq" id="WP_148593286.1">
    <property type="nucleotide sequence ID" value="NZ_CP042997.1"/>
</dbReference>
<dbReference type="AlphaFoldDB" id="A0A5B9VYI1"/>
<keyword evidence="2" id="KW-1185">Reference proteome</keyword>
<evidence type="ECO:0000313" key="1">
    <source>
        <dbReference type="EMBL" id="QEH33426.1"/>
    </source>
</evidence>
<dbReference type="Proteomes" id="UP000324233">
    <property type="component" value="Chromosome"/>
</dbReference>
<dbReference type="KEGG" id="agv:OJF2_19280"/>
<dbReference type="OrthoDB" id="3526267at2"/>
<dbReference type="InterPro" id="IPR036390">
    <property type="entry name" value="WH_DNA-bd_sf"/>
</dbReference>
<dbReference type="EMBL" id="CP042997">
    <property type="protein sequence ID" value="QEH33426.1"/>
    <property type="molecule type" value="Genomic_DNA"/>
</dbReference>
<dbReference type="InterPro" id="IPR036388">
    <property type="entry name" value="WH-like_DNA-bd_sf"/>
</dbReference>
<gene>
    <name evidence="1" type="ORF">OJF2_19280</name>
</gene>
<organism evidence="1 2">
    <name type="scientific">Aquisphaera giovannonii</name>
    <dbReference type="NCBI Taxonomy" id="406548"/>
    <lineage>
        <taxon>Bacteria</taxon>
        <taxon>Pseudomonadati</taxon>
        <taxon>Planctomycetota</taxon>
        <taxon>Planctomycetia</taxon>
        <taxon>Isosphaerales</taxon>
        <taxon>Isosphaeraceae</taxon>
        <taxon>Aquisphaera</taxon>
    </lineage>
</organism>
<accession>A0A5B9VYI1</accession>
<evidence type="ECO:0000313" key="2">
    <source>
        <dbReference type="Proteomes" id="UP000324233"/>
    </source>
</evidence>
<reference evidence="1 2" key="1">
    <citation type="submission" date="2019-08" db="EMBL/GenBank/DDBJ databases">
        <title>Deep-cultivation of Planctomycetes and their phenomic and genomic characterization uncovers novel biology.</title>
        <authorList>
            <person name="Wiegand S."/>
            <person name="Jogler M."/>
            <person name="Boedeker C."/>
            <person name="Pinto D."/>
            <person name="Vollmers J."/>
            <person name="Rivas-Marin E."/>
            <person name="Kohn T."/>
            <person name="Peeters S.H."/>
            <person name="Heuer A."/>
            <person name="Rast P."/>
            <person name="Oberbeckmann S."/>
            <person name="Bunk B."/>
            <person name="Jeske O."/>
            <person name="Meyerdierks A."/>
            <person name="Storesund J.E."/>
            <person name="Kallscheuer N."/>
            <person name="Luecker S."/>
            <person name="Lage O.M."/>
            <person name="Pohl T."/>
            <person name="Merkel B.J."/>
            <person name="Hornburger P."/>
            <person name="Mueller R.-W."/>
            <person name="Bruemmer F."/>
            <person name="Labrenz M."/>
            <person name="Spormann A.M."/>
            <person name="Op den Camp H."/>
            <person name="Overmann J."/>
            <person name="Amann R."/>
            <person name="Jetten M.S.M."/>
            <person name="Mascher T."/>
            <person name="Medema M.H."/>
            <person name="Devos D.P."/>
            <person name="Kaster A.-K."/>
            <person name="Ovreas L."/>
            <person name="Rohde M."/>
            <person name="Galperin M.Y."/>
            <person name="Jogler C."/>
        </authorList>
    </citation>
    <scope>NUCLEOTIDE SEQUENCE [LARGE SCALE GENOMIC DNA]</scope>
    <source>
        <strain evidence="1 2">OJF2</strain>
    </source>
</reference>
<name>A0A5B9VYI1_9BACT</name>
<proteinExistence type="predicted"/>
<dbReference type="Gene3D" id="1.10.10.10">
    <property type="entry name" value="Winged helix-like DNA-binding domain superfamily/Winged helix DNA-binding domain"/>
    <property type="match status" value="1"/>
</dbReference>
<evidence type="ECO:0008006" key="3">
    <source>
        <dbReference type="Google" id="ProtNLM"/>
    </source>
</evidence>
<dbReference type="SUPFAM" id="SSF46785">
    <property type="entry name" value="Winged helix' DNA-binding domain"/>
    <property type="match status" value="1"/>
</dbReference>
<sequence length="127" mass="14504">METIPESVIQFLDGNVESIEQLEILRVLAEDPRRRWDLNSLARVVQAAPRSVRGHLAAMCERGLVEMTGLALDVSCRYGRKPPELERRIRRLLEIYRERPVTVIRLVYERAGAARLAARTPQETDPG</sequence>
<protein>
    <recommendedName>
        <fullName evidence="3">HTH arsR-type domain-containing protein</fullName>
    </recommendedName>
</protein>